<evidence type="ECO:0000313" key="1">
    <source>
        <dbReference type="EMBL" id="QJA81638.1"/>
    </source>
</evidence>
<reference evidence="1" key="1">
    <citation type="submission" date="2020-03" db="EMBL/GenBank/DDBJ databases">
        <title>The deep terrestrial virosphere.</title>
        <authorList>
            <person name="Holmfeldt K."/>
            <person name="Nilsson E."/>
            <person name="Simone D."/>
            <person name="Lopez-Fernandez M."/>
            <person name="Wu X."/>
            <person name="de Brujin I."/>
            <person name="Lundin D."/>
            <person name="Andersson A."/>
            <person name="Bertilsson S."/>
            <person name="Dopson M."/>
        </authorList>
    </citation>
    <scope>NUCLEOTIDE SEQUENCE</scope>
    <source>
        <strain evidence="1">MM415A00504</strain>
        <strain evidence="2">MM415B04696</strain>
    </source>
</reference>
<organism evidence="1">
    <name type="scientific">viral metagenome</name>
    <dbReference type="NCBI Taxonomy" id="1070528"/>
    <lineage>
        <taxon>unclassified sequences</taxon>
        <taxon>metagenomes</taxon>
        <taxon>organismal metagenomes</taxon>
    </lineage>
</organism>
<dbReference type="EMBL" id="MT143064">
    <property type="protein sequence ID" value="QJA92406.1"/>
    <property type="molecule type" value="Genomic_DNA"/>
</dbReference>
<accession>A0A6M3KJQ8</accession>
<dbReference type="AlphaFoldDB" id="A0A6M3KJQ8"/>
<protein>
    <submittedName>
        <fullName evidence="1">Uncharacterized protein</fullName>
    </submittedName>
</protein>
<gene>
    <name evidence="1" type="ORF">MM415A00504_0038</name>
    <name evidence="2" type="ORF">MM415B04696_0009</name>
</gene>
<name>A0A6M3KJQ8_9ZZZZ</name>
<sequence length="61" mass="7255">MSKPSVERHDYERIVTEYETHRQINAEIVALRRAVEQLQLEHLRIMRRIADLPSETGELKV</sequence>
<dbReference type="EMBL" id="MT142465">
    <property type="protein sequence ID" value="QJA81638.1"/>
    <property type="molecule type" value="Genomic_DNA"/>
</dbReference>
<evidence type="ECO:0000313" key="2">
    <source>
        <dbReference type="EMBL" id="QJA92406.1"/>
    </source>
</evidence>
<proteinExistence type="predicted"/>